<gene>
    <name evidence="2" type="ORF">J0S82_020653</name>
</gene>
<feature type="compositionally biased region" description="Pro residues" evidence="1">
    <location>
        <begin position="23"/>
        <end position="32"/>
    </location>
</feature>
<feature type="region of interest" description="Disordered" evidence="1">
    <location>
        <begin position="1"/>
        <end position="102"/>
    </location>
</feature>
<dbReference type="Proteomes" id="UP000700334">
    <property type="component" value="Unassembled WGS sequence"/>
</dbReference>
<keyword evidence="3" id="KW-1185">Reference proteome</keyword>
<feature type="compositionally biased region" description="Basic and acidic residues" evidence="1">
    <location>
        <begin position="89"/>
        <end position="102"/>
    </location>
</feature>
<dbReference type="AlphaFoldDB" id="A0A8J5ZXG9"/>
<name>A0A8J5ZXG9_GALPY</name>
<reference evidence="2" key="1">
    <citation type="journal article" date="2021" name="Evol. Appl.">
        <title>The genome of the Pyrenean desman and the effects of bottlenecks and inbreeding on the genomic landscape of an endangered species.</title>
        <authorList>
            <person name="Escoda L."/>
            <person name="Castresana J."/>
        </authorList>
    </citation>
    <scope>NUCLEOTIDE SEQUENCE</scope>
    <source>
        <strain evidence="2">IBE-C5619</strain>
    </source>
</reference>
<dbReference type="EMBL" id="JAGFMF010012011">
    <property type="protein sequence ID" value="KAG8508602.1"/>
    <property type="molecule type" value="Genomic_DNA"/>
</dbReference>
<comment type="caution">
    <text evidence="2">The sequence shown here is derived from an EMBL/GenBank/DDBJ whole genome shotgun (WGS) entry which is preliminary data.</text>
</comment>
<sequence length="102" mass="10589">MRARGEQRRWRAAAAAPGAAKCPSPPLRPPTHLPARGQRPSPMAARARRSPPDSAPCAAALHADQRHPGQSHLAAPPARHPGHSPSAHGDSRGDRDSGGGLC</sequence>
<evidence type="ECO:0000313" key="3">
    <source>
        <dbReference type="Proteomes" id="UP000700334"/>
    </source>
</evidence>
<organism evidence="2 3">
    <name type="scientific">Galemys pyrenaicus</name>
    <name type="common">Iberian desman</name>
    <name type="synonym">Pyrenean desman</name>
    <dbReference type="NCBI Taxonomy" id="202257"/>
    <lineage>
        <taxon>Eukaryota</taxon>
        <taxon>Metazoa</taxon>
        <taxon>Chordata</taxon>
        <taxon>Craniata</taxon>
        <taxon>Vertebrata</taxon>
        <taxon>Euteleostomi</taxon>
        <taxon>Mammalia</taxon>
        <taxon>Eutheria</taxon>
        <taxon>Laurasiatheria</taxon>
        <taxon>Eulipotyphla</taxon>
        <taxon>Talpidae</taxon>
        <taxon>Galemys</taxon>
    </lineage>
</organism>
<proteinExistence type="predicted"/>
<accession>A0A8J5ZXG9</accession>
<evidence type="ECO:0000256" key="1">
    <source>
        <dbReference type="SAM" id="MobiDB-lite"/>
    </source>
</evidence>
<protein>
    <submittedName>
        <fullName evidence="2">Uncharacterized protein</fullName>
    </submittedName>
</protein>
<evidence type="ECO:0000313" key="2">
    <source>
        <dbReference type="EMBL" id="KAG8508602.1"/>
    </source>
</evidence>